<dbReference type="InterPro" id="IPR002104">
    <property type="entry name" value="Integrase_catalytic"/>
</dbReference>
<evidence type="ECO:0000256" key="1">
    <source>
        <dbReference type="ARBA" id="ARBA00008857"/>
    </source>
</evidence>
<dbReference type="RefSeq" id="WP_085213152.1">
    <property type="nucleotide sequence ID" value="NZ_FXAM01000001.1"/>
</dbReference>
<evidence type="ECO:0000256" key="3">
    <source>
        <dbReference type="ARBA" id="ARBA00023172"/>
    </source>
</evidence>
<dbReference type="CDD" id="cd00796">
    <property type="entry name" value="INT_Rci_Hp1_C"/>
    <property type="match status" value="1"/>
</dbReference>
<dbReference type="PANTHER" id="PTHR30629:SF6">
    <property type="entry name" value="PROPHAGE INTEGRASE INTA-RELATED"/>
    <property type="match status" value="1"/>
</dbReference>
<dbReference type="SUPFAM" id="SSF56349">
    <property type="entry name" value="DNA breaking-rejoining enzymes"/>
    <property type="match status" value="1"/>
</dbReference>
<comment type="similarity">
    <text evidence="1">Belongs to the 'phage' integrase family.</text>
</comment>
<dbReference type="PROSITE" id="PS51898">
    <property type="entry name" value="TYR_RECOMBINASE"/>
    <property type="match status" value="1"/>
</dbReference>
<feature type="domain" description="Tyr recombinase" evidence="4">
    <location>
        <begin position="233"/>
        <end position="404"/>
    </location>
</feature>
<dbReference type="Proteomes" id="UP000192923">
    <property type="component" value="Unassembled WGS sequence"/>
</dbReference>
<evidence type="ECO:0000256" key="2">
    <source>
        <dbReference type="ARBA" id="ARBA00022908"/>
    </source>
</evidence>
<evidence type="ECO:0000313" key="5">
    <source>
        <dbReference type="EMBL" id="SMF95161.1"/>
    </source>
</evidence>
<dbReference type="Gene3D" id="3.30.160.390">
    <property type="entry name" value="Integrase, DNA-binding domain"/>
    <property type="match status" value="1"/>
</dbReference>
<reference evidence="5 6" key="1">
    <citation type="submission" date="2016-12" db="EMBL/GenBank/DDBJ databases">
        <authorList>
            <person name="Song W.-J."/>
            <person name="Kurnit D.M."/>
        </authorList>
    </citation>
    <scope>NUCLEOTIDE SEQUENCE [LARGE SCALE GENOMIC DNA]</scope>
    <source>
        <strain evidence="5 6">175</strain>
    </source>
</reference>
<dbReference type="InterPro" id="IPR013762">
    <property type="entry name" value="Integrase-like_cat_sf"/>
</dbReference>
<evidence type="ECO:0000259" key="4">
    <source>
        <dbReference type="PROSITE" id="PS51898"/>
    </source>
</evidence>
<dbReference type="EMBL" id="FXAM01000001">
    <property type="protein sequence ID" value="SMF95161.1"/>
    <property type="molecule type" value="Genomic_DNA"/>
</dbReference>
<gene>
    <name evidence="5" type="ORF">SAMN02949497_2507</name>
</gene>
<keyword evidence="2" id="KW-0229">DNA integration</keyword>
<protein>
    <recommendedName>
        <fullName evidence="4">Tyr recombinase domain-containing protein</fullName>
    </recommendedName>
</protein>
<dbReference type="InterPro" id="IPR011010">
    <property type="entry name" value="DNA_brk_join_enz"/>
</dbReference>
<dbReference type="Pfam" id="PF13356">
    <property type="entry name" value="Arm-DNA-bind_3"/>
    <property type="match status" value="1"/>
</dbReference>
<keyword evidence="3" id="KW-0233">DNA recombination</keyword>
<dbReference type="OrthoDB" id="5567253at2"/>
<evidence type="ECO:0000313" key="6">
    <source>
        <dbReference type="Proteomes" id="UP000192923"/>
    </source>
</evidence>
<dbReference type="Pfam" id="PF00589">
    <property type="entry name" value="Phage_integrase"/>
    <property type="match status" value="1"/>
</dbReference>
<dbReference type="InterPro" id="IPR050808">
    <property type="entry name" value="Phage_Integrase"/>
</dbReference>
<dbReference type="InterPro" id="IPR025166">
    <property type="entry name" value="Integrase_DNA_bind_dom"/>
</dbReference>
<organism evidence="5 6">
    <name type="scientific">Methylomagnum ishizawai</name>
    <dbReference type="NCBI Taxonomy" id="1760988"/>
    <lineage>
        <taxon>Bacteria</taxon>
        <taxon>Pseudomonadati</taxon>
        <taxon>Pseudomonadota</taxon>
        <taxon>Gammaproteobacteria</taxon>
        <taxon>Methylococcales</taxon>
        <taxon>Methylococcaceae</taxon>
        <taxon>Methylomagnum</taxon>
    </lineage>
</organism>
<keyword evidence="6" id="KW-1185">Reference proteome</keyword>
<sequence length="431" mass="48229">MNRQRLTLQRITAFTCESGKGQDFLWDTDVPRLAVRATGAGAKSFIFGGKLAGTSIRVTIGSVSDWLIDDARAEARHLQTLVDQGIDPRVAKAEKTAASHAKREELIRREVTMAEAWAVYIEARRHKWSERHLTDHINLSYQGGDPAKRGNRKKLPGALASLMPLRLMEIDAARVKAWLRDETAKRPAQARLGFGALRGFLNWCGDTPEYAGLAQREACESRVARQNLPKKQAKRDVLQREQLADWFAAVRGLDNPVISAYLQALLLTGARREELAGLTWDNLDFKWNAMTIRDKVEGERTIPLTPYVAQLLAALPRRNEWVFSSPAAASGRLQEPRIPHNRALAKAGIEDLTLHGLRRSFGSLAEWIECPAGIVAQIMGHKPSATAEKHYRVRPLDLLRMWHSKIEAWMLEQAGLPFDAEQAKPGLRVVA</sequence>
<dbReference type="STRING" id="1760988.SAMN02949497_2507"/>
<dbReference type="PANTHER" id="PTHR30629">
    <property type="entry name" value="PROPHAGE INTEGRASE"/>
    <property type="match status" value="1"/>
</dbReference>
<dbReference type="GO" id="GO:0006310">
    <property type="term" value="P:DNA recombination"/>
    <property type="evidence" value="ECO:0007669"/>
    <property type="project" value="UniProtKB-KW"/>
</dbReference>
<dbReference type="InterPro" id="IPR038488">
    <property type="entry name" value="Integrase_DNA-bd_sf"/>
</dbReference>
<accession>A0A1Y6CXT1</accession>
<proteinExistence type="inferred from homology"/>
<name>A0A1Y6CXT1_9GAMM</name>
<dbReference type="Gene3D" id="1.10.443.10">
    <property type="entry name" value="Intergrase catalytic core"/>
    <property type="match status" value="1"/>
</dbReference>
<dbReference type="AlphaFoldDB" id="A0A1Y6CXT1"/>
<dbReference type="GO" id="GO:0003677">
    <property type="term" value="F:DNA binding"/>
    <property type="evidence" value="ECO:0007669"/>
    <property type="project" value="InterPro"/>
</dbReference>
<dbReference type="GO" id="GO:0015074">
    <property type="term" value="P:DNA integration"/>
    <property type="evidence" value="ECO:0007669"/>
    <property type="project" value="UniProtKB-KW"/>
</dbReference>